<protein>
    <submittedName>
        <fullName evidence="7">ABC transporter substrate-binding protein</fullName>
    </submittedName>
</protein>
<evidence type="ECO:0000313" key="8">
    <source>
        <dbReference type="Proteomes" id="UP001378188"/>
    </source>
</evidence>
<dbReference type="Gene3D" id="3.40.50.2300">
    <property type="match status" value="2"/>
</dbReference>
<dbReference type="InterPro" id="IPR028082">
    <property type="entry name" value="Peripla_BP_I"/>
</dbReference>
<dbReference type="GO" id="GO:0006865">
    <property type="term" value="P:amino acid transport"/>
    <property type="evidence" value="ECO:0007669"/>
    <property type="project" value="UniProtKB-KW"/>
</dbReference>
<feature type="chain" id="PRO_5043746051" evidence="5">
    <location>
        <begin position="32"/>
        <end position="410"/>
    </location>
</feature>
<organism evidence="7 8">
    <name type="scientific">Microbaculum marinum</name>
    <dbReference type="NCBI Taxonomy" id="1764581"/>
    <lineage>
        <taxon>Bacteria</taxon>
        <taxon>Pseudomonadati</taxon>
        <taxon>Pseudomonadota</taxon>
        <taxon>Alphaproteobacteria</taxon>
        <taxon>Hyphomicrobiales</taxon>
        <taxon>Tepidamorphaceae</taxon>
        <taxon>Microbaculum</taxon>
    </lineage>
</organism>
<dbReference type="RefSeq" id="WP_340330076.1">
    <property type="nucleotide sequence ID" value="NZ_JAZHOF010000005.1"/>
</dbReference>
<evidence type="ECO:0000256" key="4">
    <source>
        <dbReference type="ARBA" id="ARBA00022970"/>
    </source>
</evidence>
<evidence type="ECO:0000256" key="3">
    <source>
        <dbReference type="ARBA" id="ARBA00022729"/>
    </source>
</evidence>
<gene>
    <name evidence="7" type="ORF">V3328_12860</name>
</gene>
<dbReference type="InterPro" id="IPR028081">
    <property type="entry name" value="Leu-bd"/>
</dbReference>
<dbReference type="PRINTS" id="PR00337">
    <property type="entry name" value="LEUILEVALBP"/>
</dbReference>
<dbReference type="CDD" id="cd06340">
    <property type="entry name" value="PBP1_ABC_ligand_binding-like"/>
    <property type="match status" value="1"/>
</dbReference>
<sequence>MTSISRRFVGLAGASAIAVAALAAGPGPAGAQETLKVAVIAPLSGPWARQGQLIQMGAEMAVDEINELGGIKSMGGAKLELVSADAGDSPEKAKNAAQRLIAQEPDLVGGTGAWLSSFTLAVTEVTERAKVPWLTLSYADSLTERDFDYIFQTSLPASQQSANSLPTIVELAKKATGGIPKTVGIIGDNTASPVAFLKPMREGGMEEMGIEVVMDETYTPPLSDATPLIQKVRSSRPEFLLFISSTISDLKLGLEKLNEFGIDVPVIGNGAHMGAPEVVNNVSPDLLEGVMFIAADWGLKGHEEIIEKFKERTGEPWITQDAITAYGDMWIIKEALEKVGSADTEAIAKAIHEMTITEGPAATAFPGEVAFDEAGRRTGGQLVIVQWQDGVPVSVFPTESAFGEPRWPQN</sequence>
<dbReference type="SUPFAM" id="SSF53822">
    <property type="entry name" value="Periplasmic binding protein-like I"/>
    <property type="match status" value="1"/>
</dbReference>
<evidence type="ECO:0000259" key="6">
    <source>
        <dbReference type="Pfam" id="PF13458"/>
    </source>
</evidence>
<feature type="signal peptide" evidence="5">
    <location>
        <begin position="1"/>
        <end position="31"/>
    </location>
</feature>
<keyword evidence="4" id="KW-0029">Amino-acid transport</keyword>
<feature type="domain" description="Leucine-binding protein" evidence="6">
    <location>
        <begin position="34"/>
        <end position="390"/>
    </location>
</feature>
<dbReference type="InterPro" id="IPR006311">
    <property type="entry name" value="TAT_signal"/>
</dbReference>
<reference evidence="7 8" key="1">
    <citation type="submission" date="2024-02" db="EMBL/GenBank/DDBJ databases">
        <title>Genome analysis and characterization of Microbaculum marinisediminis sp. nov., isolated from marine sediment.</title>
        <authorList>
            <person name="Du Z.-J."/>
            <person name="Ye Y.-Q."/>
            <person name="Zhang Z.-R."/>
            <person name="Yuan S.-M."/>
            <person name="Zhang X.-Y."/>
        </authorList>
    </citation>
    <scope>NUCLEOTIDE SEQUENCE [LARGE SCALE GENOMIC DNA]</scope>
    <source>
        <strain evidence="7 8">SDUM1044001</strain>
    </source>
</reference>
<dbReference type="Pfam" id="PF13458">
    <property type="entry name" value="Peripla_BP_6"/>
    <property type="match status" value="1"/>
</dbReference>
<dbReference type="EMBL" id="JAZHOF010000005">
    <property type="protein sequence ID" value="MEJ8572373.1"/>
    <property type="molecule type" value="Genomic_DNA"/>
</dbReference>
<evidence type="ECO:0000256" key="2">
    <source>
        <dbReference type="ARBA" id="ARBA00022448"/>
    </source>
</evidence>
<dbReference type="AlphaFoldDB" id="A0AAW9RWJ7"/>
<dbReference type="InterPro" id="IPR000709">
    <property type="entry name" value="Leu_Ile_Val-bd"/>
</dbReference>
<evidence type="ECO:0000256" key="5">
    <source>
        <dbReference type="SAM" id="SignalP"/>
    </source>
</evidence>
<keyword evidence="8" id="KW-1185">Reference proteome</keyword>
<evidence type="ECO:0000256" key="1">
    <source>
        <dbReference type="ARBA" id="ARBA00010062"/>
    </source>
</evidence>
<accession>A0AAW9RWJ7</accession>
<keyword evidence="2" id="KW-0813">Transport</keyword>
<dbReference type="Proteomes" id="UP001378188">
    <property type="component" value="Unassembled WGS sequence"/>
</dbReference>
<comment type="similarity">
    <text evidence="1">Belongs to the leucine-binding protein family.</text>
</comment>
<dbReference type="PANTHER" id="PTHR30483:SF37">
    <property type="entry name" value="ABC TRANSPORTER SUBSTRATE-BINDING PROTEIN"/>
    <property type="match status" value="1"/>
</dbReference>
<comment type="caution">
    <text evidence="7">The sequence shown here is derived from an EMBL/GenBank/DDBJ whole genome shotgun (WGS) entry which is preliminary data.</text>
</comment>
<proteinExistence type="inferred from homology"/>
<evidence type="ECO:0000313" key="7">
    <source>
        <dbReference type="EMBL" id="MEJ8572373.1"/>
    </source>
</evidence>
<dbReference type="PROSITE" id="PS51318">
    <property type="entry name" value="TAT"/>
    <property type="match status" value="1"/>
</dbReference>
<dbReference type="PANTHER" id="PTHR30483">
    <property type="entry name" value="LEUCINE-SPECIFIC-BINDING PROTEIN"/>
    <property type="match status" value="1"/>
</dbReference>
<keyword evidence="3 5" id="KW-0732">Signal</keyword>
<dbReference type="InterPro" id="IPR051010">
    <property type="entry name" value="BCAA_transport"/>
</dbReference>
<name>A0AAW9RWJ7_9HYPH</name>